<comment type="similarity">
    <text evidence="6">Belongs to the peptidase M48 family.</text>
</comment>
<evidence type="ECO:0000256" key="2">
    <source>
        <dbReference type="ARBA" id="ARBA00022723"/>
    </source>
</evidence>
<keyword evidence="3 6" id="KW-0378">Hydrolase</keyword>
<keyword evidence="4 6" id="KW-0862">Zinc</keyword>
<keyword evidence="2" id="KW-0479">Metal-binding</keyword>
<accession>A0A078B990</accession>
<dbReference type="Proteomes" id="UP000039865">
    <property type="component" value="Unassembled WGS sequence"/>
</dbReference>
<dbReference type="Pfam" id="PF01435">
    <property type="entry name" value="Peptidase_M48"/>
    <property type="match status" value="1"/>
</dbReference>
<dbReference type="GO" id="GO:0004222">
    <property type="term" value="F:metalloendopeptidase activity"/>
    <property type="evidence" value="ECO:0007669"/>
    <property type="project" value="InterPro"/>
</dbReference>
<evidence type="ECO:0000256" key="6">
    <source>
        <dbReference type="RuleBase" id="RU003983"/>
    </source>
</evidence>
<dbReference type="OrthoDB" id="322142at2759"/>
<keyword evidence="5 6" id="KW-0482">Metalloprotease</keyword>
<keyword evidence="7" id="KW-0175">Coiled coil</keyword>
<dbReference type="InterPro" id="IPR001915">
    <property type="entry name" value="Peptidase_M48"/>
</dbReference>
<proteinExistence type="inferred from homology"/>
<keyword evidence="1 6" id="KW-0645">Protease</keyword>
<reference evidence="9 10" key="1">
    <citation type="submission" date="2014-06" db="EMBL/GenBank/DDBJ databases">
        <authorList>
            <person name="Swart Estienne"/>
        </authorList>
    </citation>
    <scope>NUCLEOTIDE SEQUENCE [LARGE SCALE GENOMIC DNA]</scope>
    <source>
        <strain evidence="9 10">130c</strain>
    </source>
</reference>
<organism evidence="9 10">
    <name type="scientific">Stylonychia lemnae</name>
    <name type="common">Ciliate</name>
    <dbReference type="NCBI Taxonomy" id="5949"/>
    <lineage>
        <taxon>Eukaryota</taxon>
        <taxon>Sar</taxon>
        <taxon>Alveolata</taxon>
        <taxon>Ciliophora</taxon>
        <taxon>Intramacronucleata</taxon>
        <taxon>Spirotrichea</taxon>
        <taxon>Stichotrichia</taxon>
        <taxon>Sporadotrichida</taxon>
        <taxon>Oxytrichidae</taxon>
        <taxon>Stylonychinae</taxon>
        <taxon>Stylonychia</taxon>
    </lineage>
</organism>
<evidence type="ECO:0000256" key="7">
    <source>
        <dbReference type="SAM" id="Coils"/>
    </source>
</evidence>
<name>A0A078B990_STYLE</name>
<evidence type="ECO:0000259" key="8">
    <source>
        <dbReference type="Pfam" id="PF01435"/>
    </source>
</evidence>
<feature type="coiled-coil region" evidence="7">
    <location>
        <begin position="227"/>
        <end position="283"/>
    </location>
</feature>
<dbReference type="GO" id="GO:0006508">
    <property type="term" value="P:proteolysis"/>
    <property type="evidence" value="ECO:0007669"/>
    <property type="project" value="UniProtKB-KW"/>
</dbReference>
<evidence type="ECO:0000256" key="3">
    <source>
        <dbReference type="ARBA" id="ARBA00022801"/>
    </source>
</evidence>
<dbReference type="GO" id="GO:0046872">
    <property type="term" value="F:metal ion binding"/>
    <property type="evidence" value="ECO:0007669"/>
    <property type="project" value="UniProtKB-KW"/>
</dbReference>
<evidence type="ECO:0000313" key="10">
    <source>
        <dbReference type="Proteomes" id="UP000039865"/>
    </source>
</evidence>
<sequence length="381" mass="45240">MPSKLLQLEVLSDQEERFAARRLSGLLSQMLTSKIQLSSNNIDYVLVSELYSYLLDYCHQMGFLPHSVKLSEIIVYYSDVSTHSNYRELYILPNGSLFISEQLVFQQLLNEILNVGGLSGLTFILLHEISHIAKKHIRQNLRETCNYGDIRKQFFLFQSEYIGFDALFMDYYSNTRYSLNQEFEADLFALKIMKENGQFKDFNSDIYKKVLLAVSKENKIQDDVLKCKQLLQLKQNYLKQIEDMSKQSPVNTFSQADKVHSLIKNLQEKIKALRLKYQNKEYEEKQERRILKEQRDYEIYDQMPYKYNTKCFSLKERHPISKVRFENANKYISNELNKSDHQEKAAESDLLSLQLKNIVNIWEQKNSRVWIWKYQQTINQI</sequence>
<evidence type="ECO:0000256" key="4">
    <source>
        <dbReference type="ARBA" id="ARBA00022833"/>
    </source>
</evidence>
<comment type="cofactor">
    <cofactor evidence="6">
        <name>Zn(2+)</name>
        <dbReference type="ChEBI" id="CHEBI:29105"/>
    </cofactor>
    <text evidence="6">Binds 1 zinc ion per subunit.</text>
</comment>
<evidence type="ECO:0000313" key="9">
    <source>
        <dbReference type="EMBL" id="CDW90133.1"/>
    </source>
</evidence>
<dbReference type="InParanoid" id="A0A078B990"/>
<dbReference type="EMBL" id="CCKQ01018195">
    <property type="protein sequence ID" value="CDW90133.1"/>
    <property type="molecule type" value="Genomic_DNA"/>
</dbReference>
<evidence type="ECO:0000256" key="1">
    <source>
        <dbReference type="ARBA" id="ARBA00022670"/>
    </source>
</evidence>
<gene>
    <name evidence="9" type="primary">Contig7270.g7774</name>
    <name evidence="9" type="ORF">STYLEM_19273</name>
</gene>
<keyword evidence="10" id="KW-1185">Reference proteome</keyword>
<evidence type="ECO:0000256" key="5">
    <source>
        <dbReference type="ARBA" id="ARBA00023049"/>
    </source>
</evidence>
<feature type="domain" description="Peptidase M48" evidence="8">
    <location>
        <begin position="108"/>
        <end position="199"/>
    </location>
</feature>
<dbReference type="AlphaFoldDB" id="A0A078B990"/>
<protein>
    <recommendedName>
        <fullName evidence="8">Peptidase M48 domain-containing protein</fullName>
    </recommendedName>
</protein>